<organism evidence="3">
    <name type="scientific">Brugia timori</name>
    <dbReference type="NCBI Taxonomy" id="42155"/>
    <lineage>
        <taxon>Eukaryota</taxon>
        <taxon>Metazoa</taxon>
        <taxon>Ecdysozoa</taxon>
        <taxon>Nematoda</taxon>
        <taxon>Chromadorea</taxon>
        <taxon>Rhabditida</taxon>
        <taxon>Spirurina</taxon>
        <taxon>Spiruromorpha</taxon>
        <taxon>Filarioidea</taxon>
        <taxon>Onchocercidae</taxon>
        <taxon>Brugia</taxon>
    </lineage>
</organism>
<dbReference type="WBParaSite" id="BTMF_0001695201-mRNA-1">
    <property type="protein sequence ID" value="BTMF_0001695201-mRNA-1"/>
    <property type="gene ID" value="BTMF_0001695201"/>
</dbReference>
<reference evidence="3" key="1">
    <citation type="submission" date="2017-02" db="UniProtKB">
        <authorList>
            <consortium name="WormBaseParasite"/>
        </authorList>
    </citation>
    <scope>IDENTIFICATION</scope>
</reference>
<dbReference type="AlphaFoldDB" id="A0A0R3RA89"/>
<evidence type="ECO:0000313" key="3">
    <source>
        <dbReference type="WBParaSite" id="BTMF_0001695201-mRNA-1"/>
    </source>
</evidence>
<protein>
    <submittedName>
        <fullName evidence="1 3">Uncharacterized protein</fullName>
    </submittedName>
</protein>
<gene>
    <name evidence="1" type="ORF">BTMF_LOCUS14925</name>
</gene>
<sequence>METKIDDKYLVVLAEPSTILSVACTVDAKDIDKLIISEVFNDRAKHIIQCYVFYRIRNIERNKRLKRLNIHMFTLLYYFKNYA</sequence>
<reference evidence="1 2" key="2">
    <citation type="submission" date="2018-11" db="EMBL/GenBank/DDBJ databases">
        <authorList>
            <consortium name="Pathogen Informatics"/>
        </authorList>
    </citation>
    <scope>NUCLEOTIDE SEQUENCE [LARGE SCALE GENOMIC DNA]</scope>
</reference>
<keyword evidence="2" id="KW-1185">Reference proteome</keyword>
<accession>A0A0R3RA89</accession>
<evidence type="ECO:0000313" key="1">
    <source>
        <dbReference type="EMBL" id="VDO51719.1"/>
    </source>
</evidence>
<dbReference type="EMBL" id="UZAG01021824">
    <property type="protein sequence ID" value="VDO51719.1"/>
    <property type="molecule type" value="Genomic_DNA"/>
</dbReference>
<name>A0A0R3RA89_9BILA</name>
<proteinExistence type="predicted"/>
<dbReference type="Proteomes" id="UP000280834">
    <property type="component" value="Unassembled WGS sequence"/>
</dbReference>
<evidence type="ECO:0000313" key="2">
    <source>
        <dbReference type="Proteomes" id="UP000280834"/>
    </source>
</evidence>